<evidence type="ECO:0000313" key="3">
    <source>
        <dbReference type="EMBL" id="CAI6352137.1"/>
    </source>
</evidence>
<accession>A0AAV0VU44</accession>
<organism evidence="2 4">
    <name type="scientific">Macrosiphum euphorbiae</name>
    <name type="common">potato aphid</name>
    <dbReference type="NCBI Taxonomy" id="13131"/>
    <lineage>
        <taxon>Eukaryota</taxon>
        <taxon>Metazoa</taxon>
        <taxon>Ecdysozoa</taxon>
        <taxon>Arthropoda</taxon>
        <taxon>Hexapoda</taxon>
        <taxon>Insecta</taxon>
        <taxon>Pterygota</taxon>
        <taxon>Neoptera</taxon>
        <taxon>Paraneoptera</taxon>
        <taxon>Hemiptera</taxon>
        <taxon>Sternorrhyncha</taxon>
        <taxon>Aphidomorpha</taxon>
        <taxon>Aphidoidea</taxon>
        <taxon>Aphididae</taxon>
        <taxon>Macrosiphini</taxon>
        <taxon>Macrosiphum</taxon>
    </lineage>
</organism>
<evidence type="ECO:0000259" key="1">
    <source>
        <dbReference type="Pfam" id="PF14291"/>
    </source>
</evidence>
<keyword evidence="4" id="KW-1185">Reference proteome</keyword>
<dbReference type="Proteomes" id="UP001160148">
    <property type="component" value="Unassembled WGS sequence"/>
</dbReference>
<dbReference type="AlphaFoldDB" id="A0AAV0VU44"/>
<proteinExistence type="predicted"/>
<name>A0AAV0VU44_9HEMI</name>
<feature type="domain" description="DUF4371" evidence="1">
    <location>
        <begin position="54"/>
        <end position="153"/>
    </location>
</feature>
<dbReference type="PANTHER" id="PTHR37162:SF1">
    <property type="entry name" value="BED-TYPE DOMAIN-CONTAINING PROTEIN"/>
    <property type="match status" value="1"/>
</dbReference>
<reference evidence="2 4" key="1">
    <citation type="submission" date="2023-01" db="EMBL/GenBank/DDBJ databases">
        <authorList>
            <person name="Whitehead M."/>
        </authorList>
    </citation>
    <scope>NUCLEOTIDE SEQUENCE [LARGE SCALE GENOMIC DNA]</scope>
</reference>
<dbReference type="Pfam" id="PF14291">
    <property type="entry name" value="DUF4371"/>
    <property type="match status" value="1"/>
</dbReference>
<dbReference type="InterPro" id="IPR012337">
    <property type="entry name" value="RNaseH-like_sf"/>
</dbReference>
<dbReference type="SUPFAM" id="SSF53098">
    <property type="entry name" value="Ribonuclease H-like"/>
    <property type="match status" value="1"/>
</dbReference>
<evidence type="ECO:0000313" key="2">
    <source>
        <dbReference type="EMBL" id="CAI6347130.1"/>
    </source>
</evidence>
<evidence type="ECO:0000313" key="4">
    <source>
        <dbReference type="Proteomes" id="UP001160148"/>
    </source>
</evidence>
<dbReference type="EMBL" id="CARXXK010000001">
    <property type="protein sequence ID" value="CAI6352137.1"/>
    <property type="molecule type" value="Genomic_DNA"/>
</dbReference>
<dbReference type="EMBL" id="CARXXK010000001">
    <property type="protein sequence ID" value="CAI6347130.1"/>
    <property type="molecule type" value="Genomic_DNA"/>
</dbReference>
<sequence>MSKKTIDLKLAVYIATHSSIMSVDHLGEILKLTGKNTPFANLRTKCSSLIKYVLEPSLLEDLVKDIGTSCFSIIVDESTDVSVFEYLCICIKYFSFKDESVNLQFLGIIEVISCTADSLYSYIYDYMQDIGLDLKNLIGIGTDGANNLCGKYNSLFTRLKQISPKLQIVGCICHSLNNAVSKASEKFPSSIDYLCREVYNWLVV</sequence>
<dbReference type="InterPro" id="IPR025398">
    <property type="entry name" value="DUF4371"/>
</dbReference>
<comment type="caution">
    <text evidence="2">The sequence shown here is derived from an EMBL/GenBank/DDBJ whole genome shotgun (WGS) entry which is preliminary data.</text>
</comment>
<protein>
    <recommendedName>
        <fullName evidence="1">DUF4371 domain-containing protein</fullName>
    </recommendedName>
</protein>
<dbReference type="PANTHER" id="PTHR37162">
    <property type="entry name" value="HAT FAMILY DIMERISATION DOMAINCONTAINING PROTEIN-RELATED"/>
    <property type="match status" value="1"/>
</dbReference>
<gene>
    <name evidence="2" type="ORF">MEUPH1_LOCUS3951</name>
    <name evidence="3" type="ORF">MEUPH1_LOCUS8417</name>
</gene>